<sequence>MASLGYFPVNTPGSHDTGPLSHDYYKRAVYRGAPRSFEVDSLAPTKFGSSYCYGLRISPVHGDAMSFRTGATIGGYNIWRRWEDCLWFQDMLELRYGVISREKRQRLQAGKGVKKNGIYIHDRAASFESLPPGPDPKSVAMDVHQYLPKLTKRGALFRQTQQTINQRQNEFVALIKAFFEEDVPSLVQELRQDRIIRDFFGYWRRDYDLACKEKEKRPKTASGAESTTVFSSLFSQSSLSLSVPSPNSLSPTSLSSPTKVHRSPSTLRWRPRAAESLISLPDAESTFSRLSRMIPLRNPSSAPARVGSTFRDDGPSEDEQPPHQRTTVASSSNSSLSSSSLAPSSTNTTPSRLRSKPQGVKTSSSTRAESFNVSSDFPLFLSTSTRDLLPSSRPPHSPTYATPGLRTLPEDSELGSPISSLPPPTPRNRKDANSDRAFRNCIVWNDTDEASSSEGDVLDRELQVSVGGSMLKETVTKYTSSSSLPSSIALSNFSPQSRRSSWRTSSELAWPASPSSTGSPLDPDFPRWVGSDSVSKPVCSVPLIPTAGGNHSPHDRRPRSISQPQPLDLPVPAEVGDCGWSDLGEDFIDAYFGGSEPFSVSNEDKNPLNDGDVDLPLDVGEDPTDPASLFHHHRGTYVDEPVDLYTLSLATAYPTQQPQPPMAATPTLLGVPPGPQMVTVKAVLDNSIVVFRVRRDVALVELRQRVHDKFARTESIALHGAFALAYVLPTDSKSGRRVSSASCDISRALPVCDEEDWHDALARCGSKITLQVYYPS</sequence>
<feature type="compositionally biased region" description="Low complexity" evidence="1">
    <location>
        <begin position="329"/>
        <end position="351"/>
    </location>
</feature>
<feature type="region of interest" description="Disordered" evidence="1">
    <location>
        <begin position="508"/>
        <end position="528"/>
    </location>
</feature>
<feature type="region of interest" description="Disordered" evidence="1">
    <location>
        <begin position="294"/>
        <end position="369"/>
    </location>
</feature>
<evidence type="ECO:0008006" key="4">
    <source>
        <dbReference type="Google" id="ProtNLM"/>
    </source>
</evidence>
<gene>
    <name evidence="2" type="ORF">EDB92DRAFT_790335</name>
</gene>
<dbReference type="AlphaFoldDB" id="A0AAD4LIZ8"/>
<proteinExistence type="predicted"/>
<evidence type="ECO:0000313" key="3">
    <source>
        <dbReference type="Proteomes" id="UP001201163"/>
    </source>
</evidence>
<accession>A0AAD4LIZ8</accession>
<evidence type="ECO:0000256" key="1">
    <source>
        <dbReference type="SAM" id="MobiDB-lite"/>
    </source>
</evidence>
<feature type="compositionally biased region" description="Low complexity" evidence="1">
    <location>
        <begin position="241"/>
        <end position="258"/>
    </location>
</feature>
<comment type="caution">
    <text evidence="2">The sequence shown here is derived from an EMBL/GenBank/DDBJ whole genome shotgun (WGS) entry which is preliminary data.</text>
</comment>
<feature type="region of interest" description="Disordered" evidence="1">
    <location>
        <begin position="540"/>
        <end position="571"/>
    </location>
</feature>
<protein>
    <recommendedName>
        <fullName evidence="4">PX domain-containing protein</fullName>
    </recommendedName>
</protein>
<name>A0AAD4LIZ8_9AGAM</name>
<dbReference type="EMBL" id="JAKELL010000031">
    <property type="protein sequence ID" value="KAH8990341.1"/>
    <property type="molecule type" value="Genomic_DNA"/>
</dbReference>
<feature type="compositionally biased region" description="Polar residues" evidence="1">
    <location>
        <begin position="508"/>
        <end position="519"/>
    </location>
</feature>
<feature type="region of interest" description="Disordered" evidence="1">
    <location>
        <begin position="385"/>
        <end position="434"/>
    </location>
</feature>
<organism evidence="2 3">
    <name type="scientific">Lactarius akahatsu</name>
    <dbReference type="NCBI Taxonomy" id="416441"/>
    <lineage>
        <taxon>Eukaryota</taxon>
        <taxon>Fungi</taxon>
        <taxon>Dikarya</taxon>
        <taxon>Basidiomycota</taxon>
        <taxon>Agaricomycotina</taxon>
        <taxon>Agaricomycetes</taxon>
        <taxon>Russulales</taxon>
        <taxon>Russulaceae</taxon>
        <taxon>Lactarius</taxon>
    </lineage>
</organism>
<evidence type="ECO:0000313" key="2">
    <source>
        <dbReference type="EMBL" id="KAH8990341.1"/>
    </source>
</evidence>
<feature type="region of interest" description="Disordered" evidence="1">
    <location>
        <begin position="241"/>
        <end position="267"/>
    </location>
</feature>
<keyword evidence="3" id="KW-1185">Reference proteome</keyword>
<feature type="compositionally biased region" description="Polar residues" evidence="1">
    <location>
        <begin position="360"/>
        <end position="369"/>
    </location>
</feature>
<dbReference type="Proteomes" id="UP001201163">
    <property type="component" value="Unassembled WGS sequence"/>
</dbReference>
<reference evidence="2" key="1">
    <citation type="submission" date="2022-01" db="EMBL/GenBank/DDBJ databases">
        <title>Comparative genomics reveals a dynamic genome evolution in the ectomycorrhizal milk-cap (Lactarius) mushrooms.</title>
        <authorList>
            <consortium name="DOE Joint Genome Institute"/>
            <person name="Lebreton A."/>
            <person name="Tang N."/>
            <person name="Kuo A."/>
            <person name="LaButti K."/>
            <person name="Drula E."/>
            <person name="Barry K."/>
            <person name="Clum A."/>
            <person name="Lipzen A."/>
            <person name="Mousain D."/>
            <person name="Ng V."/>
            <person name="Wang R."/>
            <person name="Wang X."/>
            <person name="Dai Y."/>
            <person name="Henrissat B."/>
            <person name="Grigoriev I.V."/>
            <person name="Guerin-Laguette A."/>
            <person name="Yu F."/>
            <person name="Martin F.M."/>
        </authorList>
    </citation>
    <scope>NUCLEOTIDE SEQUENCE</scope>
    <source>
        <strain evidence="2">QP</strain>
    </source>
</reference>